<name>A0A0C3FNG8_PILCF</name>
<evidence type="ECO:0000313" key="1">
    <source>
        <dbReference type="EMBL" id="KIM81279.1"/>
    </source>
</evidence>
<dbReference type="Proteomes" id="UP000054166">
    <property type="component" value="Unassembled WGS sequence"/>
</dbReference>
<dbReference type="EMBL" id="KN833000">
    <property type="protein sequence ID" value="KIM81279.1"/>
    <property type="molecule type" value="Genomic_DNA"/>
</dbReference>
<gene>
    <name evidence="1" type="ORF">PILCRDRAFT_507132</name>
</gene>
<proteinExistence type="predicted"/>
<protein>
    <submittedName>
        <fullName evidence="1">Uncharacterized protein</fullName>
    </submittedName>
</protein>
<sequence length="79" mass="8928">MHIQGSPNIPKHGPLILASNEIIDIAVLAIMIPHLRPISFWTMRYTCHSFFPAPRTQQINNPGPEPSLYEITFLALHRG</sequence>
<keyword evidence="2" id="KW-1185">Reference proteome</keyword>
<organism evidence="1 2">
    <name type="scientific">Piloderma croceum (strain F 1598)</name>
    <dbReference type="NCBI Taxonomy" id="765440"/>
    <lineage>
        <taxon>Eukaryota</taxon>
        <taxon>Fungi</taxon>
        <taxon>Dikarya</taxon>
        <taxon>Basidiomycota</taxon>
        <taxon>Agaricomycotina</taxon>
        <taxon>Agaricomycetes</taxon>
        <taxon>Agaricomycetidae</taxon>
        <taxon>Atheliales</taxon>
        <taxon>Atheliaceae</taxon>
        <taxon>Piloderma</taxon>
    </lineage>
</organism>
<dbReference type="HOGENOM" id="CLU_2606868_0_0_1"/>
<accession>A0A0C3FNG8</accession>
<evidence type="ECO:0000313" key="2">
    <source>
        <dbReference type="Proteomes" id="UP000054166"/>
    </source>
</evidence>
<dbReference type="InParanoid" id="A0A0C3FNG8"/>
<reference evidence="1 2" key="1">
    <citation type="submission" date="2014-04" db="EMBL/GenBank/DDBJ databases">
        <authorList>
            <consortium name="DOE Joint Genome Institute"/>
            <person name="Kuo A."/>
            <person name="Tarkka M."/>
            <person name="Buscot F."/>
            <person name="Kohler A."/>
            <person name="Nagy L.G."/>
            <person name="Floudas D."/>
            <person name="Copeland A."/>
            <person name="Barry K.W."/>
            <person name="Cichocki N."/>
            <person name="Veneault-Fourrey C."/>
            <person name="LaButti K."/>
            <person name="Lindquist E.A."/>
            <person name="Lipzen A."/>
            <person name="Lundell T."/>
            <person name="Morin E."/>
            <person name="Murat C."/>
            <person name="Sun H."/>
            <person name="Tunlid A."/>
            <person name="Henrissat B."/>
            <person name="Grigoriev I.V."/>
            <person name="Hibbett D.S."/>
            <person name="Martin F."/>
            <person name="Nordberg H.P."/>
            <person name="Cantor M.N."/>
            <person name="Hua S.X."/>
        </authorList>
    </citation>
    <scope>NUCLEOTIDE SEQUENCE [LARGE SCALE GENOMIC DNA]</scope>
    <source>
        <strain evidence="1 2">F 1598</strain>
    </source>
</reference>
<dbReference type="OrthoDB" id="1044435at2759"/>
<dbReference type="AlphaFoldDB" id="A0A0C3FNG8"/>
<reference evidence="2" key="2">
    <citation type="submission" date="2015-01" db="EMBL/GenBank/DDBJ databases">
        <title>Evolutionary Origins and Diversification of the Mycorrhizal Mutualists.</title>
        <authorList>
            <consortium name="DOE Joint Genome Institute"/>
            <consortium name="Mycorrhizal Genomics Consortium"/>
            <person name="Kohler A."/>
            <person name="Kuo A."/>
            <person name="Nagy L.G."/>
            <person name="Floudas D."/>
            <person name="Copeland A."/>
            <person name="Barry K.W."/>
            <person name="Cichocki N."/>
            <person name="Veneault-Fourrey C."/>
            <person name="LaButti K."/>
            <person name="Lindquist E.A."/>
            <person name="Lipzen A."/>
            <person name="Lundell T."/>
            <person name="Morin E."/>
            <person name="Murat C."/>
            <person name="Riley R."/>
            <person name="Ohm R."/>
            <person name="Sun H."/>
            <person name="Tunlid A."/>
            <person name="Henrissat B."/>
            <person name="Grigoriev I.V."/>
            <person name="Hibbett D.S."/>
            <person name="Martin F."/>
        </authorList>
    </citation>
    <scope>NUCLEOTIDE SEQUENCE [LARGE SCALE GENOMIC DNA]</scope>
    <source>
        <strain evidence="2">F 1598</strain>
    </source>
</reference>